<dbReference type="GO" id="GO:0005886">
    <property type="term" value="C:plasma membrane"/>
    <property type="evidence" value="ECO:0007669"/>
    <property type="project" value="UniProtKB-SubCell"/>
</dbReference>
<feature type="transmembrane region" description="Helical" evidence="8">
    <location>
        <begin position="88"/>
        <end position="106"/>
    </location>
</feature>
<protein>
    <recommendedName>
        <fullName evidence="9">Glycosyltransferase RgtA/B/C/D-like domain-containing protein</fullName>
    </recommendedName>
</protein>
<feature type="transmembrane region" description="Helical" evidence="8">
    <location>
        <begin position="259"/>
        <end position="277"/>
    </location>
</feature>
<accession>A0A2G9ZA42</accession>
<evidence type="ECO:0000256" key="8">
    <source>
        <dbReference type="SAM" id="Phobius"/>
    </source>
</evidence>
<feature type="transmembrane region" description="Helical" evidence="8">
    <location>
        <begin position="343"/>
        <end position="361"/>
    </location>
</feature>
<evidence type="ECO:0000256" key="2">
    <source>
        <dbReference type="ARBA" id="ARBA00022475"/>
    </source>
</evidence>
<evidence type="ECO:0000313" key="11">
    <source>
        <dbReference type="Proteomes" id="UP000231235"/>
    </source>
</evidence>
<dbReference type="PANTHER" id="PTHR33908:SF11">
    <property type="entry name" value="MEMBRANE PROTEIN"/>
    <property type="match status" value="1"/>
</dbReference>
<evidence type="ECO:0000313" key="10">
    <source>
        <dbReference type="EMBL" id="PIP29228.1"/>
    </source>
</evidence>
<comment type="caution">
    <text evidence="10">The sequence shown here is derived from an EMBL/GenBank/DDBJ whole genome shotgun (WGS) entry which is preliminary data.</text>
</comment>
<dbReference type="InterPro" id="IPR050297">
    <property type="entry name" value="LipidA_mod_glycosyltrf_83"/>
</dbReference>
<name>A0A2G9ZA42_9BACT</name>
<evidence type="ECO:0000259" key="9">
    <source>
        <dbReference type="Pfam" id="PF13231"/>
    </source>
</evidence>
<organism evidence="10 11">
    <name type="scientific">Candidatus Kuenenbacteria bacterium CG23_combo_of_CG06-09_8_20_14_all_39_39</name>
    <dbReference type="NCBI Taxonomy" id="1974623"/>
    <lineage>
        <taxon>Bacteria</taxon>
        <taxon>Candidatus Kueneniibacteriota</taxon>
    </lineage>
</organism>
<feature type="transmembrane region" description="Helical" evidence="8">
    <location>
        <begin position="289"/>
        <end position="308"/>
    </location>
</feature>
<evidence type="ECO:0000256" key="5">
    <source>
        <dbReference type="ARBA" id="ARBA00022692"/>
    </source>
</evidence>
<keyword evidence="6 8" id="KW-1133">Transmembrane helix</keyword>
<keyword evidence="2" id="KW-1003">Cell membrane</keyword>
<reference evidence="10 11" key="1">
    <citation type="submission" date="2017-09" db="EMBL/GenBank/DDBJ databases">
        <title>Depth-based differentiation of microbial function through sediment-hosted aquifers and enrichment of novel symbionts in the deep terrestrial subsurface.</title>
        <authorList>
            <person name="Probst A.J."/>
            <person name="Ladd B."/>
            <person name="Jarett J.K."/>
            <person name="Geller-Mcgrath D.E."/>
            <person name="Sieber C.M."/>
            <person name="Emerson J.B."/>
            <person name="Anantharaman K."/>
            <person name="Thomas B.C."/>
            <person name="Malmstrom R."/>
            <person name="Stieglmeier M."/>
            <person name="Klingl A."/>
            <person name="Woyke T."/>
            <person name="Ryan C.M."/>
            <person name="Banfield J.F."/>
        </authorList>
    </citation>
    <scope>NUCLEOTIDE SEQUENCE [LARGE SCALE GENOMIC DNA]</scope>
    <source>
        <strain evidence="10">CG23_combo_of_CG06-09_8_20_14_all_39_39</strain>
    </source>
</reference>
<evidence type="ECO:0000256" key="3">
    <source>
        <dbReference type="ARBA" id="ARBA00022676"/>
    </source>
</evidence>
<dbReference type="Pfam" id="PF13231">
    <property type="entry name" value="PMT_2"/>
    <property type="match status" value="1"/>
</dbReference>
<feature type="domain" description="Glycosyltransferase RgtA/B/C/D-like" evidence="9">
    <location>
        <begin position="72"/>
        <end position="223"/>
    </location>
</feature>
<keyword evidence="4" id="KW-0808">Transferase</keyword>
<gene>
    <name evidence="10" type="ORF">COX28_00245</name>
</gene>
<feature type="transmembrane region" description="Helical" evidence="8">
    <location>
        <begin position="206"/>
        <end position="229"/>
    </location>
</feature>
<evidence type="ECO:0000256" key="7">
    <source>
        <dbReference type="ARBA" id="ARBA00023136"/>
    </source>
</evidence>
<proteinExistence type="predicted"/>
<dbReference type="InterPro" id="IPR038731">
    <property type="entry name" value="RgtA/B/C-like"/>
</dbReference>
<feature type="transmembrane region" description="Helical" evidence="8">
    <location>
        <begin position="118"/>
        <end position="136"/>
    </location>
</feature>
<dbReference type="Proteomes" id="UP000231235">
    <property type="component" value="Unassembled WGS sequence"/>
</dbReference>
<evidence type="ECO:0000256" key="6">
    <source>
        <dbReference type="ARBA" id="ARBA00022989"/>
    </source>
</evidence>
<feature type="transmembrane region" description="Helical" evidence="8">
    <location>
        <begin position="320"/>
        <end position="337"/>
    </location>
</feature>
<evidence type="ECO:0000256" key="4">
    <source>
        <dbReference type="ARBA" id="ARBA00022679"/>
    </source>
</evidence>
<comment type="subcellular location">
    <subcellularLocation>
        <location evidence="1">Cell membrane</location>
        <topology evidence="1">Multi-pass membrane protein</topology>
    </subcellularLocation>
</comment>
<dbReference type="GO" id="GO:0016763">
    <property type="term" value="F:pentosyltransferase activity"/>
    <property type="evidence" value="ECO:0007669"/>
    <property type="project" value="TreeGrafter"/>
</dbReference>
<dbReference type="PANTHER" id="PTHR33908">
    <property type="entry name" value="MANNOSYLTRANSFERASE YKCB-RELATED"/>
    <property type="match status" value="1"/>
</dbReference>
<keyword evidence="7 8" id="KW-0472">Membrane</keyword>
<sequence length="508" mass="57994">MILSMNLKTQLSKIKPEHWIIIGCLMLASLFIFDHLGARTMWVDEAGVANTAELPFNQAYLMAFQDGHLIAHVYFTKILSLILGTSEIAYRSFSILFALALIILLYKTAKLIFADKKTALSAAILGSTNYFLIWFASQIRPYTLAAFSGLLSFYFFIKLTQTASKKYYIAYALVTLIGLYTHPWLFLVLASQILTTLFFSKQIKNYFKILFSAGAALVLALPYVAVMLYQGQLGTTAWLGKPENLAILKSFRYLSYGENYVYLILILIAIFFIISNHSEFKNHFSKNKIALTALSLYLFFPLIAAFIISQFKPAYLLGRYEMIVLPAFILIAAYLWSQIKNNYLALLFIPLLVFFAAKNVVINSNFVNSQAANDKTVTAYVLANINQDDTVIATDLSWHTFYYYQKKLNHDKKFNLITYPDEIKNHPCWKNTEQMLNHQEQYQTEAKNLIASLANKSATIWVLYKVGNPINEILLQELNENFMLAGAYTPPPPKQPMWLDIVLVYKTK</sequence>
<dbReference type="AlphaFoldDB" id="A0A2G9ZA42"/>
<dbReference type="GO" id="GO:0009103">
    <property type="term" value="P:lipopolysaccharide biosynthetic process"/>
    <property type="evidence" value="ECO:0007669"/>
    <property type="project" value="UniProtKB-ARBA"/>
</dbReference>
<feature type="transmembrane region" description="Helical" evidence="8">
    <location>
        <begin position="20"/>
        <end position="38"/>
    </location>
</feature>
<keyword evidence="5 8" id="KW-0812">Transmembrane</keyword>
<dbReference type="EMBL" id="PCRX01000003">
    <property type="protein sequence ID" value="PIP29228.1"/>
    <property type="molecule type" value="Genomic_DNA"/>
</dbReference>
<evidence type="ECO:0000256" key="1">
    <source>
        <dbReference type="ARBA" id="ARBA00004651"/>
    </source>
</evidence>
<feature type="transmembrane region" description="Helical" evidence="8">
    <location>
        <begin position="169"/>
        <end position="194"/>
    </location>
</feature>
<keyword evidence="3" id="KW-0328">Glycosyltransferase</keyword>
<feature type="transmembrane region" description="Helical" evidence="8">
    <location>
        <begin position="142"/>
        <end position="157"/>
    </location>
</feature>